<proteinExistence type="inferred from homology"/>
<dbReference type="InterPro" id="IPR006379">
    <property type="entry name" value="HAD-SF_hydro_IIB"/>
</dbReference>
<comment type="pathway">
    <text evidence="1 4">Glycan biosynthesis; trehalose biosynthesis.</text>
</comment>
<gene>
    <name evidence="5" type="ORF">SAMN05444280_11249</name>
</gene>
<protein>
    <recommendedName>
        <fullName evidence="4">Trehalose 6-phosphate phosphatase</fullName>
        <ecNumber evidence="4">3.1.3.12</ecNumber>
    </recommendedName>
</protein>
<dbReference type="PANTHER" id="PTHR43768:SF3">
    <property type="entry name" value="TREHALOSE 6-PHOSPHATE PHOSPHATASE"/>
    <property type="match status" value="1"/>
</dbReference>
<dbReference type="NCBIfam" id="TIGR00685">
    <property type="entry name" value="T6PP"/>
    <property type="match status" value="1"/>
</dbReference>
<dbReference type="InterPro" id="IPR036412">
    <property type="entry name" value="HAD-like_sf"/>
</dbReference>
<dbReference type="STRING" id="1168035.SAMN05444280_11249"/>
<dbReference type="AlphaFoldDB" id="A0A1M6H1U2"/>
<comment type="function">
    <text evidence="4">Removes the phosphate from trehalose 6-phosphate to produce free trehalose.</text>
</comment>
<comment type="cofactor">
    <cofactor evidence="4">
        <name>Mg(2+)</name>
        <dbReference type="ChEBI" id="CHEBI:18420"/>
    </cofactor>
</comment>
<accession>A0A1M6H1U2</accession>
<evidence type="ECO:0000256" key="1">
    <source>
        <dbReference type="ARBA" id="ARBA00005199"/>
    </source>
</evidence>
<dbReference type="CDD" id="cd01627">
    <property type="entry name" value="HAD_TPP"/>
    <property type="match status" value="1"/>
</dbReference>
<organism evidence="5 6">
    <name type="scientific">Tangfeifania diversioriginum</name>
    <dbReference type="NCBI Taxonomy" id="1168035"/>
    <lineage>
        <taxon>Bacteria</taxon>
        <taxon>Pseudomonadati</taxon>
        <taxon>Bacteroidota</taxon>
        <taxon>Bacteroidia</taxon>
        <taxon>Marinilabiliales</taxon>
        <taxon>Prolixibacteraceae</taxon>
        <taxon>Tangfeifania</taxon>
    </lineage>
</organism>
<evidence type="ECO:0000256" key="4">
    <source>
        <dbReference type="RuleBase" id="RU361117"/>
    </source>
</evidence>
<dbReference type="GO" id="GO:0046872">
    <property type="term" value="F:metal ion binding"/>
    <property type="evidence" value="ECO:0007669"/>
    <property type="project" value="UniProtKB-KW"/>
</dbReference>
<evidence type="ECO:0000313" key="6">
    <source>
        <dbReference type="Proteomes" id="UP000184050"/>
    </source>
</evidence>
<comment type="similarity">
    <text evidence="2 4">Belongs to the trehalose phosphatase family.</text>
</comment>
<keyword evidence="6" id="KW-1185">Reference proteome</keyword>
<dbReference type="RefSeq" id="WP_073168682.1">
    <property type="nucleotide sequence ID" value="NZ_FQZE01000012.1"/>
</dbReference>
<dbReference type="PANTHER" id="PTHR43768">
    <property type="entry name" value="TREHALOSE 6-PHOSPHATE PHOSPHATASE"/>
    <property type="match status" value="1"/>
</dbReference>
<keyword evidence="4" id="KW-0460">Magnesium</keyword>
<dbReference type="SUPFAM" id="SSF56784">
    <property type="entry name" value="HAD-like"/>
    <property type="match status" value="1"/>
</dbReference>
<evidence type="ECO:0000256" key="2">
    <source>
        <dbReference type="ARBA" id="ARBA00008770"/>
    </source>
</evidence>
<dbReference type="Proteomes" id="UP000184050">
    <property type="component" value="Unassembled WGS sequence"/>
</dbReference>
<dbReference type="InterPro" id="IPR003337">
    <property type="entry name" value="Trehalose_PPase"/>
</dbReference>
<evidence type="ECO:0000256" key="3">
    <source>
        <dbReference type="ARBA" id="ARBA00022801"/>
    </source>
</evidence>
<dbReference type="EC" id="3.1.3.12" evidence="4"/>
<dbReference type="Gene3D" id="3.30.70.1020">
    <property type="entry name" value="Trehalose-6-phosphate phosphatase related protein, domain 2"/>
    <property type="match status" value="1"/>
</dbReference>
<sequence>MMILQEKEIKKLLGQKEPVLFLDYDGTLTPIVKRPEDAIISDEMKTVLRECAKKFKVAVVSGRDMDDLKSKVNLGNLIYAGSHGFRISGPDGLYNEHEKTSEILPQLDKIEKLMQEVFPAIDSGIQIDRKRYAIGVHYRNAKEKNVPAIIGKVKEIVEKFPEFKTGEGKKIIEVKPDVDWHKGKALRWIMDKLGAADKNKFIPIYIGDDITDEDGFEAIKDFGIGILVGEHGKPTAAKYKLKDVSQVKEFLQTLAKTMN</sequence>
<dbReference type="OrthoDB" id="9797743at2"/>
<dbReference type="NCBIfam" id="TIGR01484">
    <property type="entry name" value="HAD-SF-IIB"/>
    <property type="match status" value="1"/>
</dbReference>
<dbReference type="InterPro" id="IPR023214">
    <property type="entry name" value="HAD_sf"/>
</dbReference>
<name>A0A1M6H1U2_9BACT</name>
<dbReference type="Pfam" id="PF02358">
    <property type="entry name" value="Trehalose_PPase"/>
    <property type="match status" value="1"/>
</dbReference>
<dbReference type="InterPro" id="IPR044651">
    <property type="entry name" value="OTSB-like"/>
</dbReference>
<reference evidence="5 6" key="1">
    <citation type="submission" date="2016-11" db="EMBL/GenBank/DDBJ databases">
        <authorList>
            <person name="Jaros S."/>
            <person name="Januszkiewicz K."/>
            <person name="Wedrychowicz H."/>
        </authorList>
    </citation>
    <scope>NUCLEOTIDE SEQUENCE [LARGE SCALE GENOMIC DNA]</scope>
    <source>
        <strain evidence="5 6">DSM 27063</strain>
    </source>
</reference>
<keyword evidence="3 4" id="KW-0378">Hydrolase</keyword>
<dbReference type="GO" id="GO:0005992">
    <property type="term" value="P:trehalose biosynthetic process"/>
    <property type="evidence" value="ECO:0007669"/>
    <property type="project" value="UniProtKB-UniPathway"/>
</dbReference>
<keyword evidence="4" id="KW-0479">Metal-binding</keyword>
<evidence type="ECO:0000313" key="5">
    <source>
        <dbReference type="EMBL" id="SHJ16094.1"/>
    </source>
</evidence>
<comment type="catalytic activity">
    <reaction evidence="4">
        <text>alpha,alpha-trehalose 6-phosphate + H2O = alpha,alpha-trehalose + phosphate</text>
        <dbReference type="Rhea" id="RHEA:23420"/>
        <dbReference type="ChEBI" id="CHEBI:15377"/>
        <dbReference type="ChEBI" id="CHEBI:16551"/>
        <dbReference type="ChEBI" id="CHEBI:43474"/>
        <dbReference type="ChEBI" id="CHEBI:58429"/>
        <dbReference type="EC" id="3.1.3.12"/>
    </reaction>
</comment>
<dbReference type="GO" id="GO:0004805">
    <property type="term" value="F:trehalose-phosphatase activity"/>
    <property type="evidence" value="ECO:0007669"/>
    <property type="project" value="UniProtKB-EC"/>
</dbReference>
<dbReference type="EMBL" id="FQZE01000012">
    <property type="protein sequence ID" value="SHJ16094.1"/>
    <property type="molecule type" value="Genomic_DNA"/>
</dbReference>
<dbReference type="Gene3D" id="3.40.50.1000">
    <property type="entry name" value="HAD superfamily/HAD-like"/>
    <property type="match status" value="1"/>
</dbReference>
<dbReference type="UniPathway" id="UPA00299"/>